<gene>
    <name evidence="5" type="ORF">NFG58_11240</name>
</gene>
<dbReference type="EMBL" id="CP098827">
    <property type="protein sequence ID" value="XBO69211.1"/>
    <property type="molecule type" value="Genomic_DNA"/>
</dbReference>
<dbReference type="GO" id="GO:0052621">
    <property type="term" value="F:diguanylate cyclase activity"/>
    <property type="evidence" value="ECO:0007669"/>
    <property type="project" value="UniProtKB-EC"/>
</dbReference>
<sequence length="310" mass="34760">MRESAKNEDQLSENEIRCIFQSLDALIYVSDLDTHELIFVNKALQSKFGEPLGKKCWQYLQQDQVGPCNFCTNSLIAPGNKPSLDPVVWEFRNTRDNRWYQCRDIATVWPDGRLVRIEIAIDITAQKDLEEKLRVSKKAAQRLALQDELTHLPNRRSFLAECDNVLTSSGDNAPFSLVMIDLDSFKAVNDTYGHPAGDHVLHAAAQRLKSLTRSSDIICRFGGEEFALAVPGASTDEALLLADRLRKNLKSSPINYKDFSITVTASFGISGTNGQEASSLSRLLREADIAMYQAKRNGRDRVEVYSSNEV</sequence>
<evidence type="ECO:0000256" key="2">
    <source>
        <dbReference type="ARBA" id="ARBA00012528"/>
    </source>
</evidence>
<accession>A0AAU7KCD3</accession>
<dbReference type="FunFam" id="3.30.70.270:FF:000001">
    <property type="entry name" value="Diguanylate cyclase domain protein"/>
    <property type="match status" value="1"/>
</dbReference>
<dbReference type="EC" id="2.7.7.65" evidence="2"/>
<evidence type="ECO:0000313" key="5">
    <source>
        <dbReference type="EMBL" id="XBO69211.1"/>
    </source>
</evidence>
<dbReference type="Gene3D" id="3.30.70.270">
    <property type="match status" value="1"/>
</dbReference>
<organism evidence="5">
    <name type="scientific">Halomonas sp. RT37</name>
    <dbReference type="NCBI Taxonomy" id="2950872"/>
    <lineage>
        <taxon>Bacteria</taxon>
        <taxon>Pseudomonadati</taxon>
        <taxon>Pseudomonadota</taxon>
        <taxon>Gammaproteobacteria</taxon>
        <taxon>Oceanospirillales</taxon>
        <taxon>Halomonadaceae</taxon>
        <taxon>Halomonas</taxon>
    </lineage>
</organism>
<dbReference type="Pfam" id="PF00990">
    <property type="entry name" value="GGDEF"/>
    <property type="match status" value="1"/>
</dbReference>
<dbReference type="AlphaFoldDB" id="A0AAU7KCD3"/>
<dbReference type="CDD" id="cd01949">
    <property type="entry name" value="GGDEF"/>
    <property type="match status" value="1"/>
</dbReference>
<dbReference type="SMART" id="SM00267">
    <property type="entry name" value="GGDEF"/>
    <property type="match status" value="1"/>
</dbReference>
<evidence type="ECO:0000256" key="3">
    <source>
        <dbReference type="ARBA" id="ARBA00034247"/>
    </source>
</evidence>
<dbReference type="PROSITE" id="PS50887">
    <property type="entry name" value="GGDEF"/>
    <property type="match status" value="1"/>
</dbReference>
<evidence type="ECO:0000256" key="1">
    <source>
        <dbReference type="ARBA" id="ARBA00001946"/>
    </source>
</evidence>
<comment type="catalytic activity">
    <reaction evidence="3">
        <text>2 GTP = 3',3'-c-di-GMP + 2 diphosphate</text>
        <dbReference type="Rhea" id="RHEA:24898"/>
        <dbReference type="ChEBI" id="CHEBI:33019"/>
        <dbReference type="ChEBI" id="CHEBI:37565"/>
        <dbReference type="ChEBI" id="CHEBI:58805"/>
        <dbReference type="EC" id="2.7.7.65"/>
    </reaction>
</comment>
<dbReference type="SUPFAM" id="SSF55073">
    <property type="entry name" value="Nucleotide cyclase"/>
    <property type="match status" value="1"/>
</dbReference>
<name>A0AAU7KCD3_9GAMM</name>
<feature type="domain" description="GGDEF" evidence="4">
    <location>
        <begin position="173"/>
        <end position="307"/>
    </location>
</feature>
<dbReference type="InterPro" id="IPR000160">
    <property type="entry name" value="GGDEF_dom"/>
</dbReference>
<dbReference type="InterPro" id="IPR050469">
    <property type="entry name" value="Diguanylate_Cyclase"/>
</dbReference>
<dbReference type="PANTHER" id="PTHR45138:SF9">
    <property type="entry name" value="DIGUANYLATE CYCLASE DGCM-RELATED"/>
    <property type="match status" value="1"/>
</dbReference>
<dbReference type="RefSeq" id="WP_222516470.1">
    <property type="nucleotide sequence ID" value="NZ_CP098827.1"/>
</dbReference>
<reference evidence="5" key="1">
    <citation type="submission" date="2022-06" db="EMBL/GenBank/DDBJ databases">
        <title>A novel DMS-producing enzyme.</title>
        <authorList>
            <person name="Zhang Y."/>
        </authorList>
    </citation>
    <scope>NUCLEOTIDE SEQUENCE</scope>
    <source>
        <strain evidence="5">RT37</strain>
    </source>
</reference>
<comment type="cofactor">
    <cofactor evidence="1">
        <name>Mg(2+)</name>
        <dbReference type="ChEBI" id="CHEBI:18420"/>
    </cofactor>
</comment>
<dbReference type="InterPro" id="IPR035965">
    <property type="entry name" value="PAS-like_dom_sf"/>
</dbReference>
<dbReference type="SUPFAM" id="SSF55785">
    <property type="entry name" value="PYP-like sensor domain (PAS domain)"/>
    <property type="match status" value="1"/>
</dbReference>
<evidence type="ECO:0000259" key="4">
    <source>
        <dbReference type="PROSITE" id="PS50887"/>
    </source>
</evidence>
<dbReference type="InterPro" id="IPR043128">
    <property type="entry name" value="Rev_trsase/Diguanyl_cyclase"/>
</dbReference>
<protein>
    <recommendedName>
        <fullName evidence="2">diguanylate cyclase</fullName>
        <ecNumber evidence="2">2.7.7.65</ecNumber>
    </recommendedName>
</protein>
<dbReference type="Gene3D" id="3.30.450.20">
    <property type="entry name" value="PAS domain"/>
    <property type="match status" value="1"/>
</dbReference>
<dbReference type="PANTHER" id="PTHR45138">
    <property type="entry name" value="REGULATORY COMPONENTS OF SENSORY TRANSDUCTION SYSTEM"/>
    <property type="match status" value="1"/>
</dbReference>
<dbReference type="InterPro" id="IPR029787">
    <property type="entry name" value="Nucleotide_cyclase"/>
</dbReference>
<dbReference type="NCBIfam" id="TIGR00254">
    <property type="entry name" value="GGDEF"/>
    <property type="match status" value="1"/>
</dbReference>
<proteinExistence type="predicted"/>